<proteinExistence type="predicted"/>
<protein>
    <submittedName>
        <fullName evidence="1">Uncharacterized protein</fullName>
    </submittedName>
</protein>
<dbReference type="AlphaFoldDB" id="A0AAE1V875"/>
<name>A0AAE1V875_9SOLA</name>
<sequence>MYDCMRSEIFSMFRLVVRKPVKIMRHLATMIDAIMAVALLWLSWPVRKLNACKFLRVAQTLENVMANSGPANQSYASDHTGVNISNVMPMMSSPHLMASSHLMESGPDPTDASISILVKRHAIKLTDE</sequence>
<dbReference type="EMBL" id="JAVYJV010000010">
    <property type="protein sequence ID" value="KAK4360173.1"/>
    <property type="molecule type" value="Genomic_DNA"/>
</dbReference>
<gene>
    <name evidence="1" type="ORF">RND71_019125</name>
</gene>
<evidence type="ECO:0000313" key="1">
    <source>
        <dbReference type="EMBL" id="KAK4360173.1"/>
    </source>
</evidence>
<evidence type="ECO:0000313" key="2">
    <source>
        <dbReference type="Proteomes" id="UP001291623"/>
    </source>
</evidence>
<comment type="caution">
    <text evidence="1">The sequence shown here is derived from an EMBL/GenBank/DDBJ whole genome shotgun (WGS) entry which is preliminary data.</text>
</comment>
<reference evidence="1" key="1">
    <citation type="submission" date="2023-12" db="EMBL/GenBank/DDBJ databases">
        <title>Genome assembly of Anisodus tanguticus.</title>
        <authorList>
            <person name="Wang Y.-J."/>
        </authorList>
    </citation>
    <scope>NUCLEOTIDE SEQUENCE</scope>
    <source>
        <strain evidence="1">KB-2021</strain>
        <tissue evidence="1">Leaf</tissue>
    </source>
</reference>
<dbReference type="Proteomes" id="UP001291623">
    <property type="component" value="Unassembled WGS sequence"/>
</dbReference>
<organism evidence="1 2">
    <name type="scientific">Anisodus tanguticus</name>
    <dbReference type="NCBI Taxonomy" id="243964"/>
    <lineage>
        <taxon>Eukaryota</taxon>
        <taxon>Viridiplantae</taxon>
        <taxon>Streptophyta</taxon>
        <taxon>Embryophyta</taxon>
        <taxon>Tracheophyta</taxon>
        <taxon>Spermatophyta</taxon>
        <taxon>Magnoliopsida</taxon>
        <taxon>eudicotyledons</taxon>
        <taxon>Gunneridae</taxon>
        <taxon>Pentapetalae</taxon>
        <taxon>asterids</taxon>
        <taxon>lamiids</taxon>
        <taxon>Solanales</taxon>
        <taxon>Solanaceae</taxon>
        <taxon>Solanoideae</taxon>
        <taxon>Hyoscyameae</taxon>
        <taxon>Anisodus</taxon>
    </lineage>
</organism>
<keyword evidence="2" id="KW-1185">Reference proteome</keyword>
<accession>A0AAE1V875</accession>